<name>A0ABD2Y9Y5_9GENT</name>
<gene>
    <name evidence="2" type="ORF">ACH5RR_034124</name>
</gene>
<dbReference type="AlphaFoldDB" id="A0ABD2Y9Y5"/>
<dbReference type="Proteomes" id="UP001630127">
    <property type="component" value="Unassembled WGS sequence"/>
</dbReference>
<evidence type="ECO:0000313" key="3">
    <source>
        <dbReference type="Proteomes" id="UP001630127"/>
    </source>
</evidence>
<accession>A0ABD2Y9Y5</accession>
<dbReference type="EMBL" id="JBJUIK010000014">
    <property type="protein sequence ID" value="KAL3504283.1"/>
    <property type="molecule type" value="Genomic_DNA"/>
</dbReference>
<organism evidence="2 3">
    <name type="scientific">Cinchona calisaya</name>
    <dbReference type="NCBI Taxonomy" id="153742"/>
    <lineage>
        <taxon>Eukaryota</taxon>
        <taxon>Viridiplantae</taxon>
        <taxon>Streptophyta</taxon>
        <taxon>Embryophyta</taxon>
        <taxon>Tracheophyta</taxon>
        <taxon>Spermatophyta</taxon>
        <taxon>Magnoliopsida</taxon>
        <taxon>eudicotyledons</taxon>
        <taxon>Gunneridae</taxon>
        <taxon>Pentapetalae</taxon>
        <taxon>asterids</taxon>
        <taxon>lamiids</taxon>
        <taxon>Gentianales</taxon>
        <taxon>Rubiaceae</taxon>
        <taxon>Cinchonoideae</taxon>
        <taxon>Cinchoneae</taxon>
        <taxon>Cinchona</taxon>
    </lineage>
</organism>
<reference evidence="2 3" key="1">
    <citation type="submission" date="2024-11" db="EMBL/GenBank/DDBJ databases">
        <title>A near-complete genome assembly of Cinchona calisaya.</title>
        <authorList>
            <person name="Lian D.C."/>
            <person name="Zhao X.W."/>
            <person name="Wei L."/>
        </authorList>
    </citation>
    <scope>NUCLEOTIDE SEQUENCE [LARGE SCALE GENOMIC DNA]</scope>
    <source>
        <tissue evidence="2">Nenye</tissue>
    </source>
</reference>
<evidence type="ECO:0000256" key="1">
    <source>
        <dbReference type="SAM" id="MobiDB-lite"/>
    </source>
</evidence>
<evidence type="ECO:0000313" key="2">
    <source>
        <dbReference type="EMBL" id="KAL3504283.1"/>
    </source>
</evidence>
<keyword evidence="3" id="KW-1185">Reference proteome</keyword>
<comment type="caution">
    <text evidence="2">The sequence shown here is derived from an EMBL/GenBank/DDBJ whole genome shotgun (WGS) entry which is preliminary data.</text>
</comment>
<sequence>MFIAQEKPAKLKSEDAFQCYLLSYYFEHIEEAEKVGNLTSDRVTLLSPQRQLTVVETLDSQCSSSTVRIPLASKFNSTKDVEHEEGDLSSDDETRKAKKAKLN</sequence>
<proteinExistence type="predicted"/>
<protein>
    <submittedName>
        <fullName evidence="2">Uncharacterized protein</fullName>
    </submittedName>
</protein>
<feature type="region of interest" description="Disordered" evidence="1">
    <location>
        <begin position="77"/>
        <end position="103"/>
    </location>
</feature>